<name>A0ABY0BUA4_9GAMM</name>
<dbReference type="Gene3D" id="3.30.565.10">
    <property type="entry name" value="Histidine kinase-like ATPase, C-terminal domain"/>
    <property type="match status" value="1"/>
</dbReference>
<dbReference type="PANTHER" id="PTHR43102">
    <property type="entry name" value="SLR1143 PROTEIN"/>
    <property type="match status" value="1"/>
</dbReference>
<dbReference type="InterPro" id="IPR004358">
    <property type="entry name" value="Sig_transdc_His_kin-like_C"/>
</dbReference>
<evidence type="ECO:0000256" key="2">
    <source>
        <dbReference type="ARBA" id="ARBA00012438"/>
    </source>
</evidence>
<dbReference type="SUPFAM" id="SSF55874">
    <property type="entry name" value="ATPase domain of HSP90 chaperone/DNA topoisomerase II/histidine kinase"/>
    <property type="match status" value="1"/>
</dbReference>
<evidence type="ECO:0000313" key="5">
    <source>
        <dbReference type="EMBL" id="RUO27621.1"/>
    </source>
</evidence>
<dbReference type="InterPro" id="IPR029016">
    <property type="entry name" value="GAF-like_dom_sf"/>
</dbReference>
<organism evidence="5 6">
    <name type="scientific">Aliidiomarina maris</name>
    <dbReference type="NCBI Taxonomy" id="531312"/>
    <lineage>
        <taxon>Bacteria</taxon>
        <taxon>Pseudomonadati</taxon>
        <taxon>Pseudomonadota</taxon>
        <taxon>Gammaproteobacteria</taxon>
        <taxon>Alteromonadales</taxon>
        <taxon>Idiomarinaceae</taxon>
        <taxon>Aliidiomarina</taxon>
    </lineage>
</organism>
<dbReference type="EMBL" id="PIPK01000002">
    <property type="protein sequence ID" value="RUO27621.1"/>
    <property type="molecule type" value="Genomic_DNA"/>
</dbReference>
<comment type="catalytic activity">
    <reaction evidence="1">
        <text>ATP + protein L-histidine = ADP + protein N-phospho-L-histidine.</text>
        <dbReference type="EC" id="2.7.13.3"/>
    </reaction>
</comment>
<dbReference type="PROSITE" id="PS50109">
    <property type="entry name" value="HIS_KIN"/>
    <property type="match status" value="1"/>
</dbReference>
<dbReference type="PANTHER" id="PTHR43102:SF2">
    <property type="entry name" value="GAF DOMAIN-CONTAINING PROTEIN"/>
    <property type="match status" value="1"/>
</dbReference>
<evidence type="ECO:0000256" key="1">
    <source>
        <dbReference type="ARBA" id="ARBA00000085"/>
    </source>
</evidence>
<dbReference type="Proteomes" id="UP000287865">
    <property type="component" value="Unassembled WGS sequence"/>
</dbReference>
<gene>
    <name evidence="5" type="ORF">CWE07_03075</name>
</gene>
<accession>A0ABY0BUA4</accession>
<keyword evidence="6" id="KW-1185">Reference proteome</keyword>
<comment type="caution">
    <text evidence="5">The sequence shown here is derived from an EMBL/GenBank/DDBJ whole genome shotgun (WGS) entry which is preliminary data.</text>
</comment>
<dbReference type="Gene3D" id="3.30.450.40">
    <property type="match status" value="1"/>
</dbReference>
<dbReference type="InterPro" id="IPR036890">
    <property type="entry name" value="HATPase_C_sf"/>
</dbReference>
<dbReference type="SMART" id="SM00065">
    <property type="entry name" value="GAF"/>
    <property type="match status" value="1"/>
</dbReference>
<evidence type="ECO:0000259" key="4">
    <source>
        <dbReference type="PROSITE" id="PS50109"/>
    </source>
</evidence>
<dbReference type="InterPro" id="IPR005467">
    <property type="entry name" value="His_kinase_dom"/>
</dbReference>
<dbReference type="PRINTS" id="PR00344">
    <property type="entry name" value="BCTRLSENSOR"/>
</dbReference>
<dbReference type="InterPro" id="IPR003594">
    <property type="entry name" value="HATPase_dom"/>
</dbReference>
<dbReference type="EC" id="2.7.13.3" evidence="2"/>
<keyword evidence="3" id="KW-0175">Coiled coil</keyword>
<evidence type="ECO:0000313" key="6">
    <source>
        <dbReference type="Proteomes" id="UP000287865"/>
    </source>
</evidence>
<dbReference type="SMART" id="SM00387">
    <property type="entry name" value="HATPase_c"/>
    <property type="match status" value="1"/>
</dbReference>
<feature type="domain" description="Histidine kinase" evidence="4">
    <location>
        <begin position="265"/>
        <end position="433"/>
    </location>
</feature>
<dbReference type="SUPFAM" id="SSF55781">
    <property type="entry name" value="GAF domain-like"/>
    <property type="match status" value="1"/>
</dbReference>
<dbReference type="Pfam" id="PF01590">
    <property type="entry name" value="GAF"/>
    <property type="match status" value="1"/>
</dbReference>
<dbReference type="InterPro" id="IPR003018">
    <property type="entry name" value="GAF"/>
</dbReference>
<dbReference type="Pfam" id="PF02518">
    <property type="entry name" value="HATPase_c"/>
    <property type="match status" value="1"/>
</dbReference>
<reference evidence="5 6" key="1">
    <citation type="journal article" date="2018" name="Front. Microbiol.">
        <title>Genome-Based Analysis Reveals the Taxonomy and Diversity of the Family Idiomarinaceae.</title>
        <authorList>
            <person name="Liu Y."/>
            <person name="Lai Q."/>
            <person name="Shao Z."/>
        </authorList>
    </citation>
    <scope>NUCLEOTIDE SEQUENCE [LARGE SCALE GENOMIC DNA]</scope>
    <source>
        <strain evidence="5 6">CF12-14</strain>
    </source>
</reference>
<sequence length="449" mass="49353">MCTLEDTMQQPGTPANEAQRLAHLTALKVLDTSPEERFDNITKLAAEMFSVPVALISLVDDKRQWFKSSCGLDIKETSREISFCGHVVEQGDMMVIQDTTKDPRFTGNPLTETTEQPVIFYAGAPIKAQGDLVLGTLCLIDHSPRELSDSQQQQLGRLARIVEDELELRQLVVRAKNAEKRLAQKQQHLEQRNHKLMQLIERFKTTRSRLISAEKLATLGLLAAGVGKEAGKAINISRKHLLEAHKLAGNEKCAGLISQSMSCQDDLRRMVDALSDTTETAGNNELAETDLNDTVRHCRNVLLSRFDNKVRFVFEPVADLPKVRVVESQIFMALLNVLVNAAESSAGKVSVKVALLTKDDHVQIRVQDNGDGMSDETVQRATEAFYSEGKDSLHFGLGLSIATGIVRDHSGALKVRSEQGKGTLVVIALPLAQPAQTTTELEQGQVGAD</sequence>
<proteinExistence type="predicted"/>
<evidence type="ECO:0000256" key="3">
    <source>
        <dbReference type="SAM" id="Coils"/>
    </source>
</evidence>
<feature type="coiled-coil region" evidence="3">
    <location>
        <begin position="161"/>
        <end position="195"/>
    </location>
</feature>
<protein>
    <recommendedName>
        <fullName evidence="2">histidine kinase</fullName>
        <ecNumber evidence="2">2.7.13.3</ecNumber>
    </recommendedName>
</protein>